<dbReference type="Pfam" id="PF10670">
    <property type="entry name" value="DUF4198"/>
    <property type="match status" value="1"/>
</dbReference>
<evidence type="ECO:0000256" key="1">
    <source>
        <dbReference type="SAM" id="SignalP"/>
    </source>
</evidence>
<protein>
    <submittedName>
        <fullName evidence="2">Ferredoxin</fullName>
    </submittedName>
</protein>
<sequence>MKKQFIIFSIMLLASIQSFAHYMWVETNTIGTVGKPQQVKVFFGEYTYGEIEETNGDAFKSVQQFTLWAIDADGTKTELKTTAKDNYYLAEFTPKNNGTYTIVLDNNNIDVIDYTKYNFGIFKTHYHAIAKVQVGKKDNHTAAVNPNGITVKDVSEKENTVKLQVMFKNKALAKNEVKVYVADLWTKTLTTDENGFVSFDLPWDNKYIVETTYKEETPGNYNNKEYEFIWHCVAYTIL</sequence>
<dbReference type="RefSeq" id="WP_068824842.1">
    <property type="nucleotide sequence ID" value="NZ_CP014224.1"/>
</dbReference>
<keyword evidence="1" id="KW-0732">Signal</keyword>
<dbReference type="Proteomes" id="UP000092967">
    <property type="component" value="Chromosome"/>
</dbReference>
<dbReference type="EMBL" id="CP014224">
    <property type="protein sequence ID" value="ANW95578.1"/>
    <property type="molecule type" value="Genomic_DNA"/>
</dbReference>
<feature type="chain" id="PRO_5008532581" evidence="1">
    <location>
        <begin position="21"/>
        <end position="238"/>
    </location>
</feature>
<dbReference type="OrthoDB" id="1148550at2"/>
<name>A0A1B1Y4A2_9FLAO</name>
<dbReference type="InterPro" id="IPR019613">
    <property type="entry name" value="DUF4198"/>
</dbReference>
<proteinExistence type="predicted"/>
<feature type="signal peptide" evidence="1">
    <location>
        <begin position="1"/>
        <end position="20"/>
    </location>
</feature>
<dbReference type="STRING" id="1790137.AXE80_04490"/>
<organism evidence="2 3">
    <name type="scientific">Wenyingzhuangia fucanilytica</name>
    <dbReference type="NCBI Taxonomy" id="1790137"/>
    <lineage>
        <taxon>Bacteria</taxon>
        <taxon>Pseudomonadati</taxon>
        <taxon>Bacteroidota</taxon>
        <taxon>Flavobacteriia</taxon>
        <taxon>Flavobacteriales</taxon>
        <taxon>Flavobacteriaceae</taxon>
        <taxon>Wenyingzhuangia</taxon>
    </lineage>
</organism>
<dbReference type="KEGG" id="wfu:AXE80_04490"/>
<accession>A0A1B1Y4A2</accession>
<evidence type="ECO:0000313" key="3">
    <source>
        <dbReference type="Proteomes" id="UP000092967"/>
    </source>
</evidence>
<gene>
    <name evidence="2" type="ORF">AXE80_04490</name>
</gene>
<keyword evidence="3" id="KW-1185">Reference proteome</keyword>
<reference evidence="2 3" key="1">
    <citation type="submission" date="2016-02" db="EMBL/GenBank/DDBJ databases">
        <authorList>
            <person name="Wen L."/>
            <person name="He K."/>
            <person name="Yang H."/>
        </authorList>
    </citation>
    <scope>NUCLEOTIDE SEQUENCE [LARGE SCALE GENOMIC DNA]</scope>
    <source>
        <strain evidence="2 3">CZ1127</strain>
    </source>
</reference>
<dbReference type="AlphaFoldDB" id="A0A1B1Y4A2"/>
<evidence type="ECO:0000313" key="2">
    <source>
        <dbReference type="EMBL" id="ANW95578.1"/>
    </source>
</evidence>